<evidence type="ECO:0000256" key="1">
    <source>
        <dbReference type="ARBA" id="ARBA00004123"/>
    </source>
</evidence>
<dbReference type="GO" id="GO:0000462">
    <property type="term" value="P:maturation of SSU-rRNA from tricistronic rRNA transcript (SSU-rRNA, 5.8S rRNA, LSU-rRNA)"/>
    <property type="evidence" value="ECO:0007669"/>
    <property type="project" value="TreeGrafter"/>
</dbReference>
<organism evidence="7 8">
    <name type="scientific">Venturia nashicola</name>
    <dbReference type="NCBI Taxonomy" id="86259"/>
    <lineage>
        <taxon>Eukaryota</taxon>
        <taxon>Fungi</taxon>
        <taxon>Dikarya</taxon>
        <taxon>Ascomycota</taxon>
        <taxon>Pezizomycotina</taxon>
        <taxon>Dothideomycetes</taxon>
        <taxon>Pleosporomycetidae</taxon>
        <taxon>Venturiales</taxon>
        <taxon>Venturiaceae</taxon>
        <taxon>Venturia</taxon>
    </lineage>
</organism>
<feature type="region of interest" description="Disordered" evidence="5">
    <location>
        <begin position="1"/>
        <end position="151"/>
    </location>
</feature>
<evidence type="ECO:0000256" key="2">
    <source>
        <dbReference type="ARBA" id="ARBA00010979"/>
    </source>
</evidence>
<gene>
    <name evidence="7" type="ORF">E6O75_ATG04899</name>
</gene>
<feature type="compositionally biased region" description="Basic and acidic residues" evidence="5">
    <location>
        <begin position="373"/>
        <end position="383"/>
    </location>
</feature>
<dbReference type="STRING" id="86259.A0A4Z1P4N0"/>
<dbReference type="InterPro" id="IPR018972">
    <property type="entry name" value="Sas10_C_dom"/>
</dbReference>
<protein>
    <recommendedName>
        <fullName evidence="6">Sas10 C-terminal domain-containing protein</fullName>
    </recommendedName>
</protein>
<reference evidence="7 8" key="1">
    <citation type="submission" date="2019-04" db="EMBL/GenBank/DDBJ databases">
        <title>High contiguity whole genome sequence and gene annotation resource for two Venturia nashicola isolates.</title>
        <authorList>
            <person name="Prokchorchik M."/>
            <person name="Won K."/>
            <person name="Lee Y."/>
            <person name="Choi E.D."/>
            <person name="Segonzac C."/>
            <person name="Sohn K.H."/>
        </authorList>
    </citation>
    <scope>NUCLEOTIDE SEQUENCE [LARGE SCALE GENOMIC DNA]</scope>
    <source>
        <strain evidence="7 8">PRI2</strain>
    </source>
</reference>
<evidence type="ECO:0000259" key="6">
    <source>
        <dbReference type="Pfam" id="PF09368"/>
    </source>
</evidence>
<comment type="similarity">
    <text evidence="2">Belongs to the SAS10 family.</text>
</comment>
<dbReference type="Pfam" id="PF09368">
    <property type="entry name" value="Sas10"/>
    <property type="match status" value="1"/>
</dbReference>
<dbReference type="PANTHER" id="PTHR13237">
    <property type="entry name" value="SOMETHING ABOUT SILENCING PROTEIN 10-RELATED"/>
    <property type="match status" value="1"/>
</dbReference>
<dbReference type="Proteomes" id="UP000298493">
    <property type="component" value="Unassembled WGS sequence"/>
</dbReference>
<dbReference type="EMBL" id="SNSC02000009">
    <property type="protein sequence ID" value="TID21504.1"/>
    <property type="molecule type" value="Genomic_DNA"/>
</dbReference>
<feature type="compositionally biased region" description="Basic and acidic residues" evidence="5">
    <location>
        <begin position="537"/>
        <end position="549"/>
    </location>
</feature>
<feature type="compositionally biased region" description="Acidic residues" evidence="5">
    <location>
        <begin position="122"/>
        <end position="135"/>
    </location>
</feature>
<evidence type="ECO:0000256" key="3">
    <source>
        <dbReference type="ARBA" id="ARBA00022553"/>
    </source>
</evidence>
<evidence type="ECO:0000313" key="7">
    <source>
        <dbReference type="EMBL" id="TID21504.1"/>
    </source>
</evidence>
<feature type="compositionally biased region" description="Basic and acidic residues" evidence="5">
    <location>
        <begin position="38"/>
        <end position="51"/>
    </location>
</feature>
<evidence type="ECO:0000256" key="5">
    <source>
        <dbReference type="SAM" id="MobiDB-lite"/>
    </source>
</evidence>
<dbReference type="AlphaFoldDB" id="A0A4Z1P4N0"/>
<feature type="compositionally biased region" description="Basic and acidic residues" evidence="5">
    <location>
        <begin position="498"/>
        <end position="518"/>
    </location>
</feature>
<keyword evidence="8" id="KW-1185">Reference proteome</keyword>
<keyword evidence="3" id="KW-0597">Phosphoprotein</keyword>
<feature type="region of interest" description="Disordered" evidence="5">
    <location>
        <begin position="368"/>
        <end position="391"/>
    </location>
</feature>
<comment type="subcellular location">
    <subcellularLocation>
        <location evidence="1">Nucleus</location>
    </subcellularLocation>
</comment>
<dbReference type="GO" id="GO:0032040">
    <property type="term" value="C:small-subunit processome"/>
    <property type="evidence" value="ECO:0007669"/>
    <property type="project" value="TreeGrafter"/>
</dbReference>
<feature type="region of interest" description="Disordered" evidence="5">
    <location>
        <begin position="481"/>
        <end position="572"/>
    </location>
</feature>
<sequence length="672" mass="74974">MAAKKRKASSSGPPTKPESSKLTVNSYEDVADSEDEFLLNREKIALEEGRDAKKRRKLREDAQLLEASDEEILAHASSDEEDEDEKDEDDEEVDEEIAETIFPGASKLLKSTRARNLHEDDSDKPDDDEDEEMEGWGDSKQDYYGADDIDTEQAALEEETEAKRLQRKHLEAMAEDDFGFGEGAWEDEAAQGDDSMLEDGTVTEVLPQLQIPDNLGPEERLKVLKSRYPEFEPIAKEFMELQGLHQELKDEASLAAEVLIQRTSLQAKDGITISQTHPAIVKYQALSTYLGTAAMYFAVLTSTADGKPETLAKPPPELRDHPIMESLVESLQLWKKVEGLPIPDPEDELAIIAEIRADQEKTLPKATVANSKASEKKTIEPAKKARKAKKSTAELEAELAQAEAEVRRAERMQEMEKDLASLSALTSKASRKAKKSTAPARLVINEGDSDIGDETELTAHELAEKANRKRSLKFYTAQITQKANKRGVAGKDAGGDMDIPHRERLKDRQARLNADAEKRGKKALQPDQELGGESDEEDRKQARAIRGEDASEDGDDYYELISARSRQKKEEKKLAAEAYAQAEKEGAVVHKVEEVGPDGKRRITYQIEKNKGLTPHRKKESRNPRTKKRKQYEDKQKKLSSQKAVWKGGEGKGGYKGELSGIKTNLVKGVKL</sequence>
<name>A0A4Z1P4N0_9PEZI</name>
<feature type="compositionally biased region" description="Acidic residues" evidence="5">
    <location>
        <begin position="79"/>
        <end position="98"/>
    </location>
</feature>
<feature type="compositionally biased region" description="Basic residues" evidence="5">
    <location>
        <begin position="614"/>
        <end position="630"/>
    </location>
</feature>
<proteinExistence type="inferred from homology"/>
<accession>A0A4Z1P4N0</accession>
<evidence type="ECO:0000313" key="8">
    <source>
        <dbReference type="Proteomes" id="UP000298493"/>
    </source>
</evidence>
<feature type="domain" description="Sas10 C-terminal" evidence="6">
    <location>
        <begin position="598"/>
        <end position="672"/>
    </location>
</feature>
<dbReference type="PANTHER" id="PTHR13237:SF8">
    <property type="entry name" value="SOMETHING ABOUT SILENCING PROTEIN 10"/>
    <property type="match status" value="1"/>
</dbReference>
<evidence type="ECO:0000256" key="4">
    <source>
        <dbReference type="ARBA" id="ARBA00023242"/>
    </source>
</evidence>
<dbReference type="Pfam" id="PF04000">
    <property type="entry name" value="Sas10_Utp3"/>
    <property type="match status" value="1"/>
</dbReference>
<keyword evidence="4" id="KW-0539">Nucleus</keyword>
<dbReference type="InterPro" id="IPR007146">
    <property type="entry name" value="Sas10/Utp3/C1D"/>
</dbReference>
<feature type="region of interest" description="Disordered" evidence="5">
    <location>
        <begin position="607"/>
        <end position="659"/>
    </location>
</feature>
<comment type="caution">
    <text evidence="7">The sequence shown here is derived from an EMBL/GenBank/DDBJ whole genome shotgun (WGS) entry which is preliminary data.</text>
</comment>